<comment type="similarity">
    <text evidence="1">Belongs to the TFIIE alpha subunit family.</text>
</comment>
<evidence type="ECO:0000313" key="7">
    <source>
        <dbReference type="Proteomes" id="UP001235939"/>
    </source>
</evidence>
<dbReference type="PROSITE" id="PS51344">
    <property type="entry name" value="HTH_TFE_IIE"/>
    <property type="match status" value="1"/>
</dbReference>
<accession>A0ABY6JX63</accession>
<proteinExistence type="inferred from homology"/>
<evidence type="ECO:0000256" key="4">
    <source>
        <dbReference type="SAM" id="MobiDB-lite"/>
    </source>
</evidence>
<dbReference type="Proteomes" id="UP001235939">
    <property type="component" value="Chromosome 01"/>
</dbReference>
<evidence type="ECO:0000259" key="5">
    <source>
        <dbReference type="PROSITE" id="PS51344"/>
    </source>
</evidence>
<dbReference type="SMART" id="SM00531">
    <property type="entry name" value="TFIIE"/>
    <property type="match status" value="1"/>
</dbReference>
<dbReference type="InterPro" id="IPR002853">
    <property type="entry name" value="TFIIE_asu"/>
</dbReference>
<organism evidence="6 7">
    <name type="scientific">Cordylochernes scorpioides</name>
    <dbReference type="NCBI Taxonomy" id="51811"/>
    <lineage>
        <taxon>Eukaryota</taxon>
        <taxon>Metazoa</taxon>
        <taxon>Ecdysozoa</taxon>
        <taxon>Arthropoda</taxon>
        <taxon>Chelicerata</taxon>
        <taxon>Arachnida</taxon>
        <taxon>Pseudoscorpiones</taxon>
        <taxon>Cheliferoidea</taxon>
        <taxon>Chernetidae</taxon>
        <taxon>Cordylochernes</taxon>
    </lineage>
</organism>
<dbReference type="InterPro" id="IPR039997">
    <property type="entry name" value="TFE"/>
</dbReference>
<feature type="compositionally biased region" description="Acidic residues" evidence="4">
    <location>
        <begin position="341"/>
        <end position="352"/>
    </location>
</feature>
<protein>
    <submittedName>
        <fullName evidence="6">GTF2E1</fullName>
    </submittedName>
</protein>
<dbReference type="InterPro" id="IPR013083">
    <property type="entry name" value="Znf_RING/FYVE/PHD"/>
</dbReference>
<keyword evidence="7" id="KW-1185">Reference proteome</keyword>
<dbReference type="PANTHER" id="PTHR13097:SF7">
    <property type="entry name" value="GENERAL TRANSCRIPTION FACTOR IIE SUBUNIT 1"/>
    <property type="match status" value="1"/>
</dbReference>
<feature type="region of interest" description="Disordered" evidence="4">
    <location>
        <begin position="330"/>
        <end position="367"/>
    </location>
</feature>
<feature type="region of interest" description="Disordered" evidence="4">
    <location>
        <begin position="212"/>
        <end position="248"/>
    </location>
</feature>
<reference evidence="6 7" key="1">
    <citation type="submission" date="2022-01" db="EMBL/GenBank/DDBJ databases">
        <title>A chromosomal length assembly of Cordylochernes scorpioides.</title>
        <authorList>
            <person name="Zeh D."/>
            <person name="Zeh J."/>
        </authorList>
    </citation>
    <scope>NUCLEOTIDE SEQUENCE [LARGE SCALE GENOMIC DNA]</scope>
    <source>
        <strain evidence="6">IN4F17</strain>
        <tissue evidence="6">Whole Body</tissue>
    </source>
</reference>
<evidence type="ECO:0000256" key="2">
    <source>
        <dbReference type="ARBA" id="ARBA00023015"/>
    </source>
</evidence>
<dbReference type="Pfam" id="PF02002">
    <property type="entry name" value="TFIIE_alpha"/>
    <property type="match status" value="1"/>
</dbReference>
<evidence type="ECO:0000256" key="3">
    <source>
        <dbReference type="ARBA" id="ARBA00023163"/>
    </source>
</evidence>
<keyword evidence="3" id="KW-0804">Transcription</keyword>
<feature type="domain" description="HTH TFE/IIEalpha-type" evidence="5">
    <location>
        <begin position="17"/>
        <end position="107"/>
    </location>
</feature>
<dbReference type="Gene3D" id="3.30.40.10">
    <property type="entry name" value="Zinc/RING finger domain, C3HC4 (zinc finger)"/>
    <property type="match status" value="1"/>
</dbReference>
<name>A0ABY6JX63_9ARAC</name>
<dbReference type="EMBL" id="CP092863">
    <property type="protein sequence ID" value="UYV61113.1"/>
    <property type="molecule type" value="Genomic_DNA"/>
</dbReference>
<dbReference type="InterPro" id="IPR017919">
    <property type="entry name" value="TFIIE/TFIIEa_HTH"/>
</dbReference>
<dbReference type="PANTHER" id="PTHR13097">
    <property type="entry name" value="TRANSCRIPTION INITIATION FACTOR IIE, ALPHA SUBUNIT"/>
    <property type="match status" value="1"/>
</dbReference>
<sequence length="428" mass="48444">MESTVSEVVCTEVPTALKRLVRLIMRAFYSQEQATLVDYLIRYPCIKEDDLVELLKLDRKQLRSAMALLKDDHFVKIRQRMETGPDGKANRQTYYYIHYKVFISVVLYKLDHIRRKFENDERDSTSRASFKCTKCSNTYTDLEIDRLLNFTTGELHCTFCGSAVEEDEGALPKQDSRLLLAKFNEQMELFYSLLNEIGDIKFSQSILEPEPTEIPHLRSSQGENKDAQGGSGPNRKKGKELWADPSRNAYNMPTDITVNFGSELPSDQQQAREQPIWMTQSTVIQSSAPTVSSEESALMAAAAAAQAPLPSHKHHDILDDLLAHERKNAKAPYVPGQTSGDESDTSESDNEVPEVKPSKSFAPSLSTGNHSPYWVTSRLACRIYRKSGKVAVRPIFSANTITQWSVCALSHLNRVCVFIHTLRKWFPL</sequence>
<keyword evidence="2" id="KW-0805">Transcription regulation</keyword>
<evidence type="ECO:0000256" key="1">
    <source>
        <dbReference type="ARBA" id="ARBA00008947"/>
    </source>
</evidence>
<gene>
    <name evidence="6" type="ORF">LAZ67_1003487</name>
</gene>
<dbReference type="InterPro" id="IPR024550">
    <property type="entry name" value="TFIIEa/SarR/Rpc3_HTH_dom"/>
</dbReference>
<evidence type="ECO:0000313" key="6">
    <source>
        <dbReference type="EMBL" id="UYV61113.1"/>
    </source>
</evidence>
<dbReference type="SUPFAM" id="SSF57783">
    <property type="entry name" value="Zinc beta-ribbon"/>
    <property type="match status" value="1"/>
</dbReference>